<dbReference type="EMBL" id="CM037159">
    <property type="protein sequence ID" value="KAH7866914.1"/>
    <property type="molecule type" value="Genomic_DNA"/>
</dbReference>
<comment type="caution">
    <text evidence="1">The sequence shown here is derived from an EMBL/GenBank/DDBJ whole genome shotgun (WGS) entry which is preliminary data.</text>
</comment>
<sequence>MTNEGYLPREIWEDILTRLPAKMVGQCKCICKHWRAVIEDPSFVELHHFCAKSRAGGCRLVISSDFSDVEAPVNGLICGYYGESKSIFIVNSTTKEFNTLPPYSLPSSWYPGGADQTLVSFGFDPSTKKYKVLHISRVKKQSTRGDLELSHCECEVFTLGTHSWRFGYNGICLGGVIHWRNFTSESSSRPVDEVVVAFDLKDERFRAISLPRGPSRMPLLVEIGGHLATCEEYPENEPDELWILEDYDNWVWVEERIMLSPTYVRRPGCGYIHTNGSIQTAEEDKSKKMRRKREEEKKKKKKSKAEDYM</sequence>
<dbReference type="Proteomes" id="UP000828048">
    <property type="component" value="Chromosome 9"/>
</dbReference>
<accession>A0ACB7ZMR5</accession>
<evidence type="ECO:0000313" key="1">
    <source>
        <dbReference type="EMBL" id="KAH7866914.1"/>
    </source>
</evidence>
<protein>
    <submittedName>
        <fullName evidence="1">Uncharacterized protein</fullName>
    </submittedName>
</protein>
<name>A0ACB7ZMR5_9ERIC</name>
<gene>
    <name evidence="1" type="ORF">Vadar_026627</name>
</gene>
<reference evidence="1 2" key="1">
    <citation type="journal article" date="2021" name="Hortic Res">
        <title>High-quality reference genome and annotation aids understanding of berry development for evergreen blueberry (Vaccinium darrowii).</title>
        <authorList>
            <person name="Yu J."/>
            <person name="Hulse-Kemp A.M."/>
            <person name="Babiker E."/>
            <person name="Staton M."/>
        </authorList>
    </citation>
    <scope>NUCLEOTIDE SEQUENCE [LARGE SCALE GENOMIC DNA]</scope>
    <source>
        <strain evidence="2">cv. NJ 8807/NJ 8810</strain>
        <tissue evidence="1">Young leaf</tissue>
    </source>
</reference>
<evidence type="ECO:0000313" key="2">
    <source>
        <dbReference type="Proteomes" id="UP000828048"/>
    </source>
</evidence>
<proteinExistence type="predicted"/>
<organism evidence="1 2">
    <name type="scientific">Vaccinium darrowii</name>
    <dbReference type="NCBI Taxonomy" id="229202"/>
    <lineage>
        <taxon>Eukaryota</taxon>
        <taxon>Viridiplantae</taxon>
        <taxon>Streptophyta</taxon>
        <taxon>Embryophyta</taxon>
        <taxon>Tracheophyta</taxon>
        <taxon>Spermatophyta</taxon>
        <taxon>Magnoliopsida</taxon>
        <taxon>eudicotyledons</taxon>
        <taxon>Gunneridae</taxon>
        <taxon>Pentapetalae</taxon>
        <taxon>asterids</taxon>
        <taxon>Ericales</taxon>
        <taxon>Ericaceae</taxon>
        <taxon>Vaccinioideae</taxon>
        <taxon>Vaccinieae</taxon>
        <taxon>Vaccinium</taxon>
    </lineage>
</organism>
<keyword evidence="2" id="KW-1185">Reference proteome</keyword>